<evidence type="ECO:0000313" key="3">
    <source>
        <dbReference type="Proteomes" id="UP000427769"/>
    </source>
</evidence>
<dbReference type="RefSeq" id="WP_155303025.1">
    <property type="nucleotide sequence ID" value="NZ_AP021875.1"/>
</dbReference>
<dbReference type="KEGG" id="dwd:DSCW_13770"/>
<dbReference type="Gene3D" id="3.30.9.10">
    <property type="entry name" value="D-Amino Acid Oxidase, subunit A, domain 2"/>
    <property type="match status" value="1"/>
</dbReference>
<dbReference type="GO" id="GO:0005737">
    <property type="term" value="C:cytoplasm"/>
    <property type="evidence" value="ECO:0007669"/>
    <property type="project" value="TreeGrafter"/>
</dbReference>
<dbReference type="AlphaFoldDB" id="A0A5K7YZY6"/>
<dbReference type="SUPFAM" id="SSF51905">
    <property type="entry name" value="FAD/NAD(P)-binding domain"/>
    <property type="match status" value="1"/>
</dbReference>
<sequence>MQNGHFKEKSFWLSTRDYIPGRALQEDVKVDVAIVGGGFTGLSAAYHLKKAQPGLHIAILESQVIGYGASGRNGGFNMTLFGLTLGITAIRFGKRKAKQAHHYMEKAVDLLRDLVGDLGLDCDYEHPGFLRVATSEKYRARIMEEIELAHKLDLEGIEWIGKEELCQQIRSPMYLGAWREPRCGILNPAKLAWSWRDVLIGLGVEIYEFTPVNEMSRRRGNVILDTPDGTVVADKVVMATNAWSHFFPELSRKQIPVWTHIVLTEPLSAAQFEAIGWENRQGIEDARNLVHYYRLTADNRLLMGGRDVSLTEGADMERDLNPATFAGLKDDVRALFPALKNIRFTHEWGGPVSVPLDMAPALGYLGDKNVVYSLGCVGHGVSLTHLNGKTLCDMILEKQTERTEVFFVNRRTIPWPPGALRNIAIKAILGYMHWEDRRFDAPAGPTAN</sequence>
<reference evidence="2 3" key="1">
    <citation type="submission" date="2019-11" db="EMBL/GenBank/DDBJ databases">
        <title>Comparative genomics of hydrocarbon-degrading Desulfosarcina strains.</title>
        <authorList>
            <person name="Watanabe M."/>
            <person name="Kojima H."/>
            <person name="Fukui M."/>
        </authorList>
    </citation>
    <scope>NUCLEOTIDE SEQUENCE [LARGE SCALE GENOMIC DNA]</scope>
    <source>
        <strain evidence="2 3">PP31</strain>
    </source>
</reference>
<dbReference type="InterPro" id="IPR036188">
    <property type="entry name" value="FAD/NAD-bd_sf"/>
</dbReference>
<organism evidence="2 3">
    <name type="scientific">Desulfosarcina widdelii</name>
    <dbReference type="NCBI Taxonomy" id="947919"/>
    <lineage>
        <taxon>Bacteria</taxon>
        <taxon>Pseudomonadati</taxon>
        <taxon>Thermodesulfobacteriota</taxon>
        <taxon>Desulfobacteria</taxon>
        <taxon>Desulfobacterales</taxon>
        <taxon>Desulfosarcinaceae</taxon>
        <taxon>Desulfosarcina</taxon>
    </lineage>
</organism>
<keyword evidence="3" id="KW-1185">Reference proteome</keyword>
<dbReference type="PANTHER" id="PTHR13847">
    <property type="entry name" value="SARCOSINE DEHYDROGENASE-RELATED"/>
    <property type="match status" value="1"/>
</dbReference>
<protein>
    <submittedName>
        <fullName evidence="2">Oxidoreductase</fullName>
    </submittedName>
</protein>
<dbReference type="Proteomes" id="UP000427769">
    <property type="component" value="Chromosome"/>
</dbReference>
<dbReference type="Pfam" id="PF01266">
    <property type="entry name" value="DAO"/>
    <property type="match status" value="1"/>
</dbReference>
<feature type="domain" description="FAD dependent oxidoreductase" evidence="1">
    <location>
        <begin position="31"/>
        <end position="394"/>
    </location>
</feature>
<accession>A0A5K7YZY6</accession>
<dbReference type="Gene3D" id="3.50.50.60">
    <property type="entry name" value="FAD/NAD(P)-binding domain"/>
    <property type="match status" value="1"/>
</dbReference>
<dbReference type="EMBL" id="AP021875">
    <property type="protein sequence ID" value="BBO73960.1"/>
    <property type="molecule type" value="Genomic_DNA"/>
</dbReference>
<dbReference type="PANTHER" id="PTHR13847:SF281">
    <property type="entry name" value="FAD DEPENDENT OXIDOREDUCTASE DOMAIN-CONTAINING PROTEIN"/>
    <property type="match status" value="1"/>
</dbReference>
<name>A0A5K7YZY6_9BACT</name>
<evidence type="ECO:0000259" key="1">
    <source>
        <dbReference type="Pfam" id="PF01266"/>
    </source>
</evidence>
<gene>
    <name evidence="2" type="ORF">DSCW_13770</name>
</gene>
<dbReference type="OrthoDB" id="311718at2"/>
<dbReference type="InterPro" id="IPR006076">
    <property type="entry name" value="FAD-dep_OxRdtase"/>
</dbReference>
<proteinExistence type="predicted"/>
<evidence type="ECO:0000313" key="2">
    <source>
        <dbReference type="EMBL" id="BBO73960.1"/>
    </source>
</evidence>